<sequence>MISVLGSTFEVFVQNLDHLHSILATTYKGMRPPSFRFETSGERLLIHIMTQRKGTYPIAIGKPSVRLCLLKESAQQLFKTEIFLTVVDTNGPITDERYIDHVIAEVKVLSKHKSRRVTQGSRTDSGRQGSRKKFRIGREQFQHLMPYGISFDSKLQIRTAGINIMTLCPHILDKSLKMNDVFQLVEPKIDFSYDKMIKSKINSFYLKFVLSGRDDDGYQDEKERAIVLKGPLLHIEEDRELIFLGSPHFDSLADFSASSTLLSVIPTEALSIEILFMYNQRKADMEMSKKLDITTAKLQKLAISLEEEKKKTDSLLYQMLPYKVANQLRDGKPVEAENHEAVTILFSDIVSFTMMASKTEPMGTVNVLNQLFHKFDTLSIRHGVYKVETIGDAYMVVSGVPEVDEEHAQKLSNMAVDMMEESRTVLNPYTKCPLQIRIGLHSGPVVTGVVGIKMPRFCLFGDTVNTASRMESSGLPGKIHISDATYE</sequence>
<evidence type="ECO:0000256" key="6">
    <source>
        <dbReference type="ARBA" id="ARBA00023239"/>
    </source>
</evidence>
<protein>
    <recommendedName>
        <fullName evidence="2">guanylate cyclase</fullName>
        <ecNumber evidence="2">4.6.1.2</ecNumber>
    </recommendedName>
</protein>
<evidence type="ECO:0000256" key="2">
    <source>
        <dbReference type="ARBA" id="ARBA00012202"/>
    </source>
</evidence>
<dbReference type="GO" id="GO:0019934">
    <property type="term" value="P:cGMP-mediated signaling"/>
    <property type="evidence" value="ECO:0007669"/>
    <property type="project" value="TreeGrafter"/>
</dbReference>
<comment type="subcellular location">
    <subcellularLocation>
        <location evidence="1">Cytoplasm</location>
    </subcellularLocation>
</comment>
<dbReference type="InterPro" id="IPR011645">
    <property type="entry name" value="HNOB_dom_associated"/>
</dbReference>
<evidence type="ECO:0000256" key="4">
    <source>
        <dbReference type="ARBA" id="ARBA00022741"/>
    </source>
</evidence>
<dbReference type="Gene3D" id="3.30.70.1230">
    <property type="entry name" value="Nucleotide cyclase"/>
    <property type="match status" value="1"/>
</dbReference>
<evidence type="ECO:0000313" key="11">
    <source>
        <dbReference type="Proteomes" id="UP001186944"/>
    </source>
</evidence>
<dbReference type="SUPFAM" id="SSF111126">
    <property type="entry name" value="Ligand-binding domain in the NO signalling and Golgi transport"/>
    <property type="match status" value="1"/>
</dbReference>
<evidence type="ECO:0000256" key="3">
    <source>
        <dbReference type="ARBA" id="ARBA00022490"/>
    </source>
</evidence>
<reference evidence="10" key="1">
    <citation type="submission" date="2019-08" db="EMBL/GenBank/DDBJ databases">
        <title>The improved chromosome-level genome for the pearl oyster Pinctada fucata martensii using PacBio sequencing and Hi-C.</title>
        <authorList>
            <person name="Zheng Z."/>
        </authorList>
    </citation>
    <scope>NUCLEOTIDE SEQUENCE</scope>
    <source>
        <strain evidence="10">ZZ-2019</strain>
        <tissue evidence="10">Adductor muscle</tissue>
    </source>
</reference>
<dbReference type="Pfam" id="PF07701">
    <property type="entry name" value="HNOBA"/>
    <property type="match status" value="1"/>
</dbReference>
<dbReference type="PANTHER" id="PTHR45655:SF13">
    <property type="entry name" value="SOLUBLE GUANYLATE CYCLASE GCY-32-RELATED"/>
    <property type="match status" value="1"/>
</dbReference>
<dbReference type="GO" id="GO:0070482">
    <property type="term" value="P:response to oxygen levels"/>
    <property type="evidence" value="ECO:0007669"/>
    <property type="project" value="TreeGrafter"/>
</dbReference>
<dbReference type="EC" id="4.6.1.2" evidence="2"/>
<dbReference type="AlphaFoldDB" id="A0AA88XF42"/>
<dbReference type="PROSITE" id="PS50125">
    <property type="entry name" value="GUANYLATE_CYCLASE_2"/>
    <property type="match status" value="1"/>
</dbReference>
<dbReference type="PROSITE" id="PS00452">
    <property type="entry name" value="GUANYLATE_CYCLASE_1"/>
    <property type="match status" value="1"/>
</dbReference>
<dbReference type="PANTHER" id="PTHR45655">
    <property type="entry name" value="GUANYLATE CYCLASE SOLUBLE SUBUNIT BETA-2"/>
    <property type="match status" value="1"/>
</dbReference>
<dbReference type="CDD" id="cd07302">
    <property type="entry name" value="CHD"/>
    <property type="match status" value="1"/>
</dbReference>
<dbReference type="GO" id="GO:0005525">
    <property type="term" value="F:GTP binding"/>
    <property type="evidence" value="ECO:0007669"/>
    <property type="project" value="UniProtKB-KW"/>
</dbReference>
<keyword evidence="6 8" id="KW-0456">Lyase</keyword>
<dbReference type="EMBL" id="VSWD01000013">
    <property type="protein sequence ID" value="KAK3084164.1"/>
    <property type="molecule type" value="Genomic_DNA"/>
</dbReference>
<evidence type="ECO:0000313" key="10">
    <source>
        <dbReference type="EMBL" id="KAK3084164.1"/>
    </source>
</evidence>
<accession>A0AA88XF42</accession>
<comment type="caution">
    <text evidence="10">The sequence shown here is derived from an EMBL/GenBank/DDBJ whole genome shotgun (WGS) entry which is preliminary data.</text>
</comment>
<evidence type="ECO:0000256" key="7">
    <source>
        <dbReference type="ARBA" id="ARBA00023293"/>
    </source>
</evidence>
<dbReference type="Proteomes" id="UP001186944">
    <property type="component" value="Unassembled WGS sequence"/>
</dbReference>
<dbReference type="InterPro" id="IPR024096">
    <property type="entry name" value="NO_sig/Golgi_transp_ligand-bd"/>
</dbReference>
<dbReference type="InterPro" id="IPR042463">
    <property type="entry name" value="HNOB_dom_associated_sf"/>
</dbReference>
<dbReference type="GO" id="GO:0004383">
    <property type="term" value="F:guanylate cyclase activity"/>
    <property type="evidence" value="ECO:0007669"/>
    <property type="project" value="UniProtKB-EC"/>
</dbReference>
<dbReference type="Pfam" id="PF00211">
    <property type="entry name" value="Guanylate_cyc"/>
    <property type="match status" value="1"/>
</dbReference>
<keyword evidence="5" id="KW-0342">GTP-binding</keyword>
<evidence type="ECO:0000256" key="1">
    <source>
        <dbReference type="ARBA" id="ARBA00004496"/>
    </source>
</evidence>
<dbReference type="Pfam" id="PF07700">
    <property type="entry name" value="HNOB"/>
    <property type="match status" value="1"/>
</dbReference>
<keyword evidence="11" id="KW-1185">Reference proteome</keyword>
<dbReference type="GO" id="GO:0008074">
    <property type="term" value="C:guanylate cyclase complex, soluble"/>
    <property type="evidence" value="ECO:0007669"/>
    <property type="project" value="TreeGrafter"/>
</dbReference>
<name>A0AA88XF42_PINIB</name>
<dbReference type="InterPro" id="IPR001054">
    <property type="entry name" value="A/G_cyclase"/>
</dbReference>
<dbReference type="InterPro" id="IPR018297">
    <property type="entry name" value="A/G_cyclase_CS"/>
</dbReference>
<dbReference type="GO" id="GO:0020037">
    <property type="term" value="F:heme binding"/>
    <property type="evidence" value="ECO:0007669"/>
    <property type="project" value="InterPro"/>
</dbReference>
<comment type="similarity">
    <text evidence="8">Belongs to the adenylyl cyclase class-4/guanylyl cyclase family.</text>
</comment>
<dbReference type="Gene3D" id="3.30.450.260">
    <property type="entry name" value="Haem NO binding associated domain"/>
    <property type="match status" value="1"/>
</dbReference>
<keyword evidence="7" id="KW-0141">cGMP biosynthesis</keyword>
<dbReference type="Gene3D" id="6.10.250.780">
    <property type="match status" value="1"/>
</dbReference>
<proteinExistence type="inferred from homology"/>
<dbReference type="SUPFAM" id="SSF55073">
    <property type="entry name" value="Nucleotide cyclase"/>
    <property type="match status" value="1"/>
</dbReference>
<dbReference type="Gene3D" id="3.90.1520.10">
    <property type="entry name" value="H-NOX domain"/>
    <property type="match status" value="1"/>
</dbReference>
<dbReference type="InterPro" id="IPR029787">
    <property type="entry name" value="Nucleotide_cyclase"/>
</dbReference>
<evidence type="ECO:0000256" key="5">
    <source>
        <dbReference type="ARBA" id="ARBA00023134"/>
    </source>
</evidence>
<gene>
    <name evidence="10" type="ORF">FSP39_009295</name>
</gene>
<organism evidence="10 11">
    <name type="scientific">Pinctada imbricata</name>
    <name type="common">Atlantic pearl-oyster</name>
    <name type="synonym">Pinctada martensii</name>
    <dbReference type="NCBI Taxonomy" id="66713"/>
    <lineage>
        <taxon>Eukaryota</taxon>
        <taxon>Metazoa</taxon>
        <taxon>Spiralia</taxon>
        <taxon>Lophotrochozoa</taxon>
        <taxon>Mollusca</taxon>
        <taxon>Bivalvia</taxon>
        <taxon>Autobranchia</taxon>
        <taxon>Pteriomorphia</taxon>
        <taxon>Pterioida</taxon>
        <taxon>Pterioidea</taxon>
        <taxon>Pteriidae</taxon>
        <taxon>Pinctada</taxon>
    </lineage>
</organism>
<evidence type="ECO:0000259" key="9">
    <source>
        <dbReference type="PROSITE" id="PS50125"/>
    </source>
</evidence>
<dbReference type="SMART" id="SM00044">
    <property type="entry name" value="CYCc"/>
    <property type="match status" value="1"/>
</dbReference>
<dbReference type="InterPro" id="IPR011644">
    <property type="entry name" value="Heme_NO-bd"/>
</dbReference>
<keyword evidence="3" id="KW-0963">Cytoplasm</keyword>
<dbReference type="FunFam" id="3.30.70.1230:FF:000030">
    <property type="entry name" value="Si:ch211-215j19.12"/>
    <property type="match status" value="1"/>
</dbReference>
<keyword evidence="4" id="KW-0547">Nucleotide-binding</keyword>
<evidence type="ECO:0000256" key="8">
    <source>
        <dbReference type="RuleBase" id="RU000405"/>
    </source>
</evidence>
<feature type="domain" description="Guanylate cyclase" evidence="9">
    <location>
        <begin position="343"/>
        <end position="471"/>
    </location>
</feature>
<dbReference type="InterPro" id="IPR038158">
    <property type="entry name" value="H-NOX_domain_sf"/>
</dbReference>